<accession>A0A5N7BTS9</accession>
<dbReference type="OMA" id="FICLRQC"/>
<sequence length="278" mass="30959">MTIFMYFPTTTFHTTMPGIMSEQGNTSIFGPQLRKRKRDPIQPNSVDIPTATKLIPSTLHTLNGTFRLDYPNLSCDIGEPSSRQRCCPRKRRVLQQAYIHPQLRECFPNRPSPLPESSTAQVKLLSPNVCVPATSNISSPPISPKTLVPQRNTCAPASCLRPCHICHRRPTTKEVLDAYADCGLCGERSCYICLRQCDAAHCSGSAYLLGESHLFRGASEQLQEETGDSRSLTRQSRKICSYCSVEGVTETGLEVVRCLVCVRNHLSHWQPNSPGLQR</sequence>
<name>A0A5N7BTS9_PETAA</name>
<dbReference type="OrthoDB" id="5377226at2759"/>
<organism evidence="1">
    <name type="scientific">Petromyces alliaceus</name>
    <name type="common">Aspergillus alliaceus</name>
    <dbReference type="NCBI Taxonomy" id="209559"/>
    <lineage>
        <taxon>Eukaryota</taxon>
        <taxon>Fungi</taxon>
        <taxon>Dikarya</taxon>
        <taxon>Ascomycota</taxon>
        <taxon>Pezizomycotina</taxon>
        <taxon>Eurotiomycetes</taxon>
        <taxon>Eurotiomycetidae</taxon>
        <taxon>Eurotiales</taxon>
        <taxon>Aspergillaceae</taxon>
        <taxon>Aspergillus</taxon>
        <taxon>Aspergillus subgen. Circumdati</taxon>
    </lineage>
</organism>
<protein>
    <submittedName>
        <fullName evidence="1">Uncharacterized protein</fullName>
    </submittedName>
</protein>
<accession>A0A5N6FG36</accession>
<dbReference type="AlphaFoldDB" id="A0A5N7BTS9"/>
<evidence type="ECO:0000313" key="1">
    <source>
        <dbReference type="EMBL" id="KAE8385245.1"/>
    </source>
</evidence>
<gene>
    <name evidence="1" type="ORF">BDV23DRAFT_165254</name>
</gene>
<dbReference type="EMBL" id="ML735340">
    <property type="protein sequence ID" value="KAE8385245.1"/>
    <property type="molecule type" value="Genomic_DNA"/>
</dbReference>
<reference evidence="1" key="1">
    <citation type="submission" date="2019-04" db="EMBL/GenBank/DDBJ databases">
        <title>Friends and foes A comparative genomics studyof 23 Aspergillus species from section Flavi.</title>
        <authorList>
            <consortium name="DOE Joint Genome Institute"/>
            <person name="Kjaerbolling I."/>
            <person name="Vesth T."/>
            <person name="Frisvad J.C."/>
            <person name="Nybo J.L."/>
            <person name="Theobald S."/>
            <person name="Kildgaard S."/>
            <person name="Isbrandt T."/>
            <person name="Kuo A."/>
            <person name="Sato A."/>
            <person name="Lyhne E.K."/>
            <person name="Kogle M.E."/>
            <person name="Wiebenga A."/>
            <person name="Kun R.S."/>
            <person name="Lubbers R.J."/>
            <person name="Makela M.R."/>
            <person name="Barry K."/>
            <person name="Chovatia M."/>
            <person name="Clum A."/>
            <person name="Daum C."/>
            <person name="Haridas S."/>
            <person name="He G."/>
            <person name="LaButti K."/>
            <person name="Lipzen A."/>
            <person name="Mondo S."/>
            <person name="Riley R."/>
            <person name="Salamov A."/>
            <person name="Simmons B.A."/>
            <person name="Magnuson J.K."/>
            <person name="Henrissat B."/>
            <person name="Mortensen U.H."/>
            <person name="Larsen T.O."/>
            <person name="Devries R.P."/>
            <person name="Grigoriev I.V."/>
            <person name="Machida M."/>
            <person name="Baker S.E."/>
            <person name="Andersen M.R."/>
        </authorList>
    </citation>
    <scope>NUCLEOTIDE SEQUENCE [LARGE SCALE GENOMIC DNA]</scope>
    <source>
        <strain evidence="1">IBT 14317</strain>
    </source>
</reference>
<dbReference type="Proteomes" id="UP000326877">
    <property type="component" value="Unassembled WGS sequence"/>
</dbReference>
<proteinExistence type="predicted"/>